<dbReference type="EMBL" id="CAJHJT010000001">
    <property type="protein sequence ID" value="CAD6996280.1"/>
    <property type="molecule type" value="Genomic_DNA"/>
</dbReference>
<feature type="region of interest" description="Disordered" evidence="1">
    <location>
        <begin position="1"/>
        <end position="24"/>
    </location>
</feature>
<dbReference type="AlphaFoldDB" id="A0A811UCI1"/>
<evidence type="ECO:0000256" key="1">
    <source>
        <dbReference type="SAM" id="MobiDB-lite"/>
    </source>
</evidence>
<organism evidence="2 3">
    <name type="scientific">Ceratitis capitata</name>
    <name type="common">Mediterranean fruit fly</name>
    <name type="synonym">Tephritis capitata</name>
    <dbReference type="NCBI Taxonomy" id="7213"/>
    <lineage>
        <taxon>Eukaryota</taxon>
        <taxon>Metazoa</taxon>
        <taxon>Ecdysozoa</taxon>
        <taxon>Arthropoda</taxon>
        <taxon>Hexapoda</taxon>
        <taxon>Insecta</taxon>
        <taxon>Pterygota</taxon>
        <taxon>Neoptera</taxon>
        <taxon>Endopterygota</taxon>
        <taxon>Diptera</taxon>
        <taxon>Brachycera</taxon>
        <taxon>Muscomorpha</taxon>
        <taxon>Tephritoidea</taxon>
        <taxon>Tephritidae</taxon>
        <taxon>Ceratitis</taxon>
        <taxon>Ceratitis</taxon>
    </lineage>
</organism>
<accession>A0A811UCI1</accession>
<comment type="caution">
    <text evidence="2">The sequence shown here is derived from an EMBL/GenBank/DDBJ whole genome shotgun (WGS) entry which is preliminary data.</text>
</comment>
<evidence type="ECO:0000313" key="3">
    <source>
        <dbReference type="Proteomes" id="UP000606786"/>
    </source>
</evidence>
<keyword evidence="3" id="KW-1185">Reference proteome</keyword>
<gene>
    <name evidence="2" type="ORF">CCAP1982_LOCUS4963</name>
</gene>
<evidence type="ECO:0000313" key="2">
    <source>
        <dbReference type="EMBL" id="CAD6996280.1"/>
    </source>
</evidence>
<sequence length="111" mass="12915">MHKKKKKIQKKGNKKNPTLLPTYTPTKPSRGELCCVHLYNIHKYLTLASPCRRVANARRMNHIEVRIFTTKSAAACKPIQSLAHYSFHLICKLQCQRGNVFIFYVLMYVHT</sequence>
<feature type="compositionally biased region" description="Basic residues" evidence="1">
    <location>
        <begin position="1"/>
        <end position="14"/>
    </location>
</feature>
<proteinExistence type="predicted"/>
<reference evidence="2" key="1">
    <citation type="submission" date="2020-11" db="EMBL/GenBank/DDBJ databases">
        <authorList>
            <person name="Whitehead M."/>
        </authorList>
    </citation>
    <scope>NUCLEOTIDE SEQUENCE</scope>
    <source>
        <strain evidence="2">EGII</strain>
    </source>
</reference>
<name>A0A811UCI1_CERCA</name>
<protein>
    <submittedName>
        <fullName evidence="2">(Mediterranean fruit fly) hypothetical protein</fullName>
    </submittedName>
</protein>
<feature type="compositionally biased region" description="Low complexity" evidence="1">
    <location>
        <begin position="15"/>
        <end position="24"/>
    </location>
</feature>
<dbReference type="Proteomes" id="UP000606786">
    <property type="component" value="Unassembled WGS sequence"/>
</dbReference>